<name>B8GHH3_METPE</name>
<evidence type="ECO:0000313" key="2">
    <source>
        <dbReference type="EMBL" id="ACL16578.1"/>
    </source>
</evidence>
<feature type="transmembrane region" description="Helical" evidence="1">
    <location>
        <begin position="92"/>
        <end position="111"/>
    </location>
</feature>
<gene>
    <name evidence="2" type="ordered locus">Mpal_1243</name>
</gene>
<evidence type="ECO:0000313" key="3">
    <source>
        <dbReference type="Proteomes" id="UP000002457"/>
    </source>
</evidence>
<keyword evidence="1" id="KW-0472">Membrane</keyword>
<organism evidence="2 3">
    <name type="scientific">Methanosphaerula palustris (strain ATCC BAA-1556 / DSM 19958 / E1-9c)</name>
    <dbReference type="NCBI Taxonomy" id="521011"/>
    <lineage>
        <taxon>Archaea</taxon>
        <taxon>Methanobacteriati</taxon>
        <taxon>Methanobacteriota</taxon>
        <taxon>Stenosarchaea group</taxon>
        <taxon>Methanomicrobia</taxon>
        <taxon>Methanomicrobiales</taxon>
        <taxon>Methanoregulaceae</taxon>
        <taxon>Methanosphaerula</taxon>
    </lineage>
</organism>
<keyword evidence="3" id="KW-1185">Reference proteome</keyword>
<dbReference type="RefSeq" id="WP_012617897.1">
    <property type="nucleotide sequence ID" value="NC_011832.1"/>
</dbReference>
<dbReference type="AlphaFoldDB" id="B8GHH3"/>
<dbReference type="STRING" id="521011.Mpal_1243"/>
<accession>B8GHH3</accession>
<dbReference type="HOGENOM" id="CLU_2103529_0_0_2"/>
<keyword evidence="1" id="KW-0812">Transmembrane</keyword>
<dbReference type="Proteomes" id="UP000002457">
    <property type="component" value="Chromosome"/>
</dbReference>
<proteinExistence type="predicted"/>
<reference evidence="2 3" key="1">
    <citation type="journal article" date="2015" name="Genome Announc.">
        <title>Complete Genome Sequence of Methanosphaerula palustris E1-9CT, a Hydrogenotrophic Methanogen Isolated from a Minerotrophic Fen Peatland.</title>
        <authorList>
            <person name="Cadillo-Quiroz H."/>
            <person name="Browne P."/>
            <person name="Kyrpides N."/>
            <person name="Woyke T."/>
            <person name="Goodwin L."/>
            <person name="Detter C."/>
            <person name="Yavitt J.B."/>
            <person name="Zinder S.H."/>
        </authorList>
    </citation>
    <scope>NUCLEOTIDE SEQUENCE [LARGE SCALE GENOMIC DNA]</scope>
    <source>
        <strain evidence="3">ATCC BAA-1556 / DSM 19958 / E1-9c</strain>
    </source>
</reference>
<protein>
    <submittedName>
        <fullName evidence="2">Uncharacterized protein</fullName>
    </submittedName>
</protein>
<keyword evidence="1" id="KW-1133">Transmembrane helix</keyword>
<sequence precursor="true">MNNWKSVAAVLLGLLFLVTICAAEDDQFTPNSTPASVNQTLHSMRSDNLTNFSGTTEPVITLVLLQSNNTKMPGPRDMAFGPTSISIKTTPSSLIVISLLAVAALAGLILFRRRW</sequence>
<dbReference type="KEGG" id="mpl:Mpal_1243"/>
<evidence type="ECO:0000256" key="1">
    <source>
        <dbReference type="SAM" id="Phobius"/>
    </source>
</evidence>
<dbReference type="EMBL" id="CP001338">
    <property type="protein sequence ID" value="ACL16578.1"/>
    <property type="molecule type" value="Genomic_DNA"/>
</dbReference>
<dbReference type="GeneID" id="7271521"/>